<feature type="compositionally biased region" description="Polar residues" evidence="5">
    <location>
        <begin position="370"/>
        <end position="402"/>
    </location>
</feature>
<dbReference type="PANTHER" id="PTHR22923">
    <property type="entry name" value="CEREBELLIN-RELATED"/>
    <property type="match status" value="1"/>
</dbReference>
<feature type="compositionally biased region" description="Low complexity" evidence="5">
    <location>
        <begin position="1785"/>
        <end position="1800"/>
    </location>
</feature>
<evidence type="ECO:0000313" key="8">
    <source>
        <dbReference type="Proteomes" id="UP001283361"/>
    </source>
</evidence>
<keyword evidence="8" id="KW-1185">Reference proteome</keyword>
<dbReference type="InterPro" id="IPR001073">
    <property type="entry name" value="C1q_dom"/>
</dbReference>
<feature type="region of interest" description="Disordered" evidence="5">
    <location>
        <begin position="229"/>
        <end position="289"/>
    </location>
</feature>
<feature type="region of interest" description="Disordered" evidence="5">
    <location>
        <begin position="1152"/>
        <end position="1171"/>
    </location>
</feature>
<feature type="region of interest" description="Disordered" evidence="5">
    <location>
        <begin position="485"/>
        <end position="510"/>
    </location>
</feature>
<keyword evidence="3" id="KW-0732">Signal</keyword>
<feature type="domain" description="C1q" evidence="6">
    <location>
        <begin position="1961"/>
        <end position="2100"/>
    </location>
</feature>
<dbReference type="PRINTS" id="PR00007">
    <property type="entry name" value="COMPLEMNTC1Q"/>
</dbReference>
<keyword evidence="4" id="KW-0175">Coiled coil</keyword>
<accession>A0AAE1D0F6</accession>
<dbReference type="SUPFAM" id="SSF49842">
    <property type="entry name" value="TNF-like"/>
    <property type="match status" value="1"/>
</dbReference>
<feature type="compositionally biased region" description="Polar residues" evidence="5">
    <location>
        <begin position="1801"/>
        <end position="1839"/>
    </location>
</feature>
<feature type="region of interest" description="Disordered" evidence="5">
    <location>
        <begin position="856"/>
        <end position="878"/>
    </location>
</feature>
<evidence type="ECO:0000256" key="4">
    <source>
        <dbReference type="SAM" id="Coils"/>
    </source>
</evidence>
<feature type="region of interest" description="Disordered" evidence="5">
    <location>
        <begin position="1621"/>
        <end position="1641"/>
    </location>
</feature>
<feature type="region of interest" description="Disordered" evidence="5">
    <location>
        <begin position="1327"/>
        <end position="1356"/>
    </location>
</feature>
<feature type="compositionally biased region" description="Polar residues" evidence="5">
    <location>
        <begin position="132"/>
        <end position="141"/>
    </location>
</feature>
<evidence type="ECO:0000256" key="3">
    <source>
        <dbReference type="ARBA" id="ARBA00022729"/>
    </source>
</evidence>
<dbReference type="Pfam" id="PF00386">
    <property type="entry name" value="C1q"/>
    <property type="match status" value="1"/>
</dbReference>
<feature type="region of interest" description="Disordered" evidence="5">
    <location>
        <begin position="425"/>
        <end position="451"/>
    </location>
</feature>
<feature type="region of interest" description="Disordered" evidence="5">
    <location>
        <begin position="339"/>
        <end position="403"/>
    </location>
</feature>
<feature type="region of interest" description="Disordered" evidence="5">
    <location>
        <begin position="914"/>
        <end position="941"/>
    </location>
</feature>
<dbReference type="Proteomes" id="UP001283361">
    <property type="component" value="Unassembled WGS sequence"/>
</dbReference>
<feature type="compositionally biased region" description="Polar residues" evidence="5">
    <location>
        <begin position="229"/>
        <end position="241"/>
    </location>
</feature>
<name>A0AAE1D0F6_9GAST</name>
<feature type="compositionally biased region" description="Polar residues" evidence="5">
    <location>
        <begin position="657"/>
        <end position="687"/>
    </location>
</feature>
<feature type="region of interest" description="Disordered" evidence="5">
    <location>
        <begin position="657"/>
        <end position="695"/>
    </location>
</feature>
<dbReference type="SMART" id="SM00110">
    <property type="entry name" value="C1Q"/>
    <property type="match status" value="1"/>
</dbReference>
<dbReference type="InterPro" id="IPR008983">
    <property type="entry name" value="Tumour_necrosis_fac-like_dom"/>
</dbReference>
<feature type="compositionally biased region" description="Polar residues" evidence="5">
    <location>
        <begin position="1508"/>
        <end position="1517"/>
    </location>
</feature>
<feature type="region of interest" description="Disordered" evidence="5">
    <location>
        <begin position="108"/>
        <end position="142"/>
    </location>
</feature>
<dbReference type="GO" id="GO:0005576">
    <property type="term" value="C:extracellular region"/>
    <property type="evidence" value="ECO:0007669"/>
    <property type="project" value="UniProtKB-SubCell"/>
</dbReference>
<protein>
    <recommendedName>
        <fullName evidence="6">C1q domain-containing protein</fullName>
    </recommendedName>
</protein>
<feature type="region of interest" description="Disordered" evidence="5">
    <location>
        <begin position="186"/>
        <end position="212"/>
    </location>
</feature>
<gene>
    <name evidence="7" type="ORF">RRG08_034045</name>
</gene>
<feature type="region of interest" description="Disordered" evidence="5">
    <location>
        <begin position="1881"/>
        <end position="1903"/>
    </location>
</feature>
<feature type="coiled-coil region" evidence="4">
    <location>
        <begin position="1107"/>
        <end position="1134"/>
    </location>
</feature>
<feature type="compositionally biased region" description="Low complexity" evidence="5">
    <location>
        <begin position="600"/>
        <end position="619"/>
    </location>
</feature>
<evidence type="ECO:0000259" key="6">
    <source>
        <dbReference type="PROSITE" id="PS50871"/>
    </source>
</evidence>
<feature type="region of interest" description="Disordered" evidence="5">
    <location>
        <begin position="1774"/>
        <end position="1839"/>
    </location>
</feature>
<dbReference type="EMBL" id="JAWDGP010005963">
    <property type="protein sequence ID" value="KAK3749070.1"/>
    <property type="molecule type" value="Genomic_DNA"/>
</dbReference>
<feature type="compositionally biased region" description="Basic and acidic residues" evidence="5">
    <location>
        <begin position="195"/>
        <end position="212"/>
    </location>
</feature>
<evidence type="ECO:0000313" key="7">
    <source>
        <dbReference type="EMBL" id="KAK3749070.1"/>
    </source>
</evidence>
<dbReference type="InterPro" id="IPR050822">
    <property type="entry name" value="Cerebellin_Synaptic_Org"/>
</dbReference>
<keyword evidence="2" id="KW-0964">Secreted</keyword>
<organism evidence="7 8">
    <name type="scientific">Elysia crispata</name>
    <name type="common">lettuce slug</name>
    <dbReference type="NCBI Taxonomy" id="231223"/>
    <lineage>
        <taxon>Eukaryota</taxon>
        <taxon>Metazoa</taxon>
        <taxon>Spiralia</taxon>
        <taxon>Lophotrochozoa</taxon>
        <taxon>Mollusca</taxon>
        <taxon>Gastropoda</taxon>
        <taxon>Heterobranchia</taxon>
        <taxon>Euthyneura</taxon>
        <taxon>Panpulmonata</taxon>
        <taxon>Sacoglossa</taxon>
        <taxon>Placobranchoidea</taxon>
        <taxon>Plakobranchidae</taxon>
        <taxon>Elysia</taxon>
    </lineage>
</organism>
<feature type="region of interest" description="Disordered" evidence="5">
    <location>
        <begin position="593"/>
        <end position="619"/>
    </location>
</feature>
<dbReference type="PANTHER" id="PTHR22923:SF116">
    <property type="entry name" value="C1Q DOMAIN-CONTAINING PROTEIN"/>
    <property type="match status" value="1"/>
</dbReference>
<feature type="compositionally biased region" description="Basic and acidic residues" evidence="5">
    <location>
        <begin position="347"/>
        <end position="366"/>
    </location>
</feature>
<feature type="compositionally biased region" description="Low complexity" evidence="5">
    <location>
        <begin position="914"/>
        <end position="939"/>
    </location>
</feature>
<dbReference type="Gene3D" id="2.60.120.40">
    <property type="match status" value="1"/>
</dbReference>
<dbReference type="PROSITE" id="PS50871">
    <property type="entry name" value="C1Q"/>
    <property type="match status" value="1"/>
</dbReference>
<feature type="region of interest" description="Disordered" evidence="5">
    <location>
        <begin position="1503"/>
        <end position="1522"/>
    </location>
</feature>
<evidence type="ECO:0000256" key="5">
    <source>
        <dbReference type="SAM" id="MobiDB-lite"/>
    </source>
</evidence>
<reference evidence="7" key="1">
    <citation type="journal article" date="2023" name="G3 (Bethesda)">
        <title>A reference genome for the long-term kleptoplast-retaining sea slug Elysia crispata morphotype clarki.</title>
        <authorList>
            <person name="Eastman K.E."/>
            <person name="Pendleton A.L."/>
            <person name="Shaikh M.A."/>
            <person name="Suttiyut T."/>
            <person name="Ogas R."/>
            <person name="Tomko P."/>
            <person name="Gavelis G."/>
            <person name="Widhalm J.R."/>
            <person name="Wisecaver J.H."/>
        </authorList>
    </citation>
    <scope>NUCLEOTIDE SEQUENCE</scope>
    <source>
        <strain evidence="7">ECLA1</strain>
    </source>
</reference>
<feature type="compositionally biased region" description="Low complexity" evidence="5">
    <location>
        <begin position="429"/>
        <end position="443"/>
    </location>
</feature>
<feature type="compositionally biased region" description="Polar residues" evidence="5">
    <location>
        <begin position="1160"/>
        <end position="1171"/>
    </location>
</feature>
<comment type="caution">
    <text evidence="7">The sequence shown here is derived from an EMBL/GenBank/DDBJ whole genome shotgun (WGS) entry which is preliminary data.</text>
</comment>
<evidence type="ECO:0000256" key="1">
    <source>
        <dbReference type="ARBA" id="ARBA00004613"/>
    </source>
</evidence>
<sequence length="2101" mass="228649">MAAEQFRSSSFRSKVIQLVLTCLALSQHPVIFTSASAIRAEQNSSAADAGVESRKFPVGASLTEAPTSSPLDRQKAVTLTVASSETAQAERTKEKAIVITSLGNGFDKVSPSLPTGHNKRVSQFGVQDGRDNNGSSFSDASQEYRKRNIDSVHAHTAPGSSEISFNRSVSTEKDFVNRTTESTADKFISFTNPNAEDRNSTSKTVNDEKKEKKDEINLSVFLHSDSTNNTEISITQSSNKTRSMDDTADRTVPSDMFSNLQTSPARPPLAQTGEISDGADLNNSSKSSHLLRPIISQEGLPERKEETNSSQLQGIETPLHDVYISKEFIKAIKIKNHGQGTFNDSYSSRDKGDHSSENNAEIKTHDMLSGATSGLESSTSRTTESGNATNTENQQNEAYNSSKKIELVSADPKIGISVLDSKIPEATESSSSVKDSSPESSLSGHNDTISPKLYSTRAQLSSSMNLSQEGLREQGHVAEIEFTNGHRAESSQPSRFVPSAEKNLTDRRSHEANPDVFYSAPASLERSYSLIYNNSIVSGPNVNLNQSRAPDGVPYDKLAASGIDASVNITKFNDADLNNINLETGWVDNKDHPMKQAGLGEENLTNSSSGSLTESPSGLDVTTEASMAFSKISPMVDPLTIDEKFLDGFDERSAKQATYKPTTTVDSMSLSSGLGQPRQNSEINKWPNTEHLTDQRETAGDYVGLQKAFDELGEVVQSSEEPLSGLSWNHHPLLPGTANLGETIQGVERIFPAISEDFLADASAEKFVADPNHLQNSTSNGNQTVLSLPKIRSDTNLFPPATERIAEKDVTMEYFTSVENATMATPAIDENIKSLANSLSSPQPADTDYKRLEQQFSVPDPWRFPSGPGSDTLKSSNSDLEASEILELADKQPVFSLPVSPVPPVSLISPASAISQDSPLSQSSPESSPLPLKPLPSQRPDLKVQTSVTSDILSQSRPLASRLHAVEQLTAGKEFEGKKSIVAKLEAIMKELVKKLNLNQAINTTFGKVRNSTESPILTTRTADEISGPLGFIDRNESKGTNVDGDLFSFEYPDFYPANLSDDIDSNKRLLELLSQKLNQNSALNSDIVSITQPTDFASDNAKVSQTDNNRNLLAREESELQNLNQDLVTQQLNETQADPRGRGKQLTYFPGYGHRSTPDVAQTLSTESTTPTGKLVEKSVMLPTLDTSRDYDTDASGVSLNSENTISAGNPHGNYGTIQVEEAEVLGNKNDWPVMNVREKLDDANNGKGLLGAGGTVAGDDLYKRYNSNGLSSADGVIDGSGDTTQQSPPSNYQNYLFPAFDKIREYVPQATSRSYERSDLNLGDARSRQDIGFPDKGGQNIVIDQRSPTTPDKMSFSKKYAEWQELLSHNLGADIGDRLEMEHSIPRTDERMASFTEKGQPLASKDSQHQSYGTQIRSRPEIAPSAGDITLPEGLEPFADFFPYQDDQIMDFYPGLVYDSSKLYDKYEPINWGYGGSDINNFKSVYPGVQDSTNHVGSVKLREGNSPLSPSNYFDSSRGEITHEDPLKFSNENELPRLIQAEIWSKKQQFPTWHGPRSQSQNQKQRGIQSLTNAQQEYTLQKLEAPLSDGISGYDSVRPTEASSLSDVTNLLLSSHNVVSDEPALPDEADDTKRQKPENLSILSKEIDKELNGSKQLLPDTGSVKFLSIDVSSNNLSNSNLSSIDISSKNVNIAPLQIEQPKIKVNGDSTRDNILLQERQAEEKTSSKDLPQSSESSLKLPAPFVAFQKKRPNSVQFSSLILNISNFSGKSSLHHKNTSHLNSLLGPSVGPSSSLQPSRNADSVDTSTRMDGSHQVNTSKRSEVTASENLTPISSYHSNHPKALVVEALGNTAGKRPLLHRAEPQNVPKISAYKAQDFSLRQPSASESSAGNKKILTTGSSSDSSLYNFPTATTNINSNYTSEAFSNLSTSSSSNLTAPLSGDADNLQSLLPPLPVFPTVRARAAMSAVLTTHFGPTKDRMIPFDLELLDLGDNYDNTSGTFICTVPGTYVISLHLMAHPGAKVNARVHVNSRPIAALWADDNGGAGFYPSSSTHTLTHLDFGDQVYVMLVDAGYGDSWVHANYNGFSVYLLYEDLLPF</sequence>
<proteinExistence type="predicted"/>
<evidence type="ECO:0000256" key="2">
    <source>
        <dbReference type="ARBA" id="ARBA00022525"/>
    </source>
</evidence>
<comment type="subcellular location">
    <subcellularLocation>
        <location evidence="1">Secreted</location>
    </subcellularLocation>
</comment>